<sequence length="217" mass="24745">MELQLGLTLSNNSSKVFDLNSRARDSIIPFKQNSSVSHKKRTFSQLHKDEILPTLSLLPSTPDHHENDPHHHIQCSNIIKNNEEDVVGWPPVNYWRKKLCVDGCGDNNEVVGNNDHMVWADHCNDHGASVIRGSNSLYVKVKMEGVGIARKVDLCMHQSFHTLMKTLMDMFGKCNQESNCYELAYQDNEGDWLLAQDVPWRNFIGCAQRLRLLKTST</sequence>
<keyword evidence="13" id="KW-1185">Reference proteome</keyword>
<dbReference type="PANTHER" id="PTHR31734">
    <property type="entry name" value="AUXIN-RESPONSIVE PROTEIN IAA17"/>
    <property type="match status" value="1"/>
</dbReference>
<keyword evidence="5 10" id="KW-0805">Transcription regulation</keyword>
<protein>
    <recommendedName>
        <fullName evidence="10">Auxin-induced protein</fullName>
    </recommendedName>
</protein>
<feature type="domain" description="PB1" evidence="11">
    <location>
        <begin position="136"/>
        <end position="217"/>
    </location>
</feature>
<evidence type="ECO:0000256" key="10">
    <source>
        <dbReference type="RuleBase" id="RU004549"/>
    </source>
</evidence>
<dbReference type="Proteomes" id="UP001189624">
    <property type="component" value="Chromosome 3"/>
</dbReference>
<dbReference type="GO" id="GO:0006355">
    <property type="term" value="P:regulation of DNA-templated transcription"/>
    <property type="evidence" value="ECO:0007669"/>
    <property type="project" value="InterPro"/>
</dbReference>
<dbReference type="Gene3D" id="3.10.20.90">
    <property type="entry name" value="Phosphatidylinositol 3-kinase Catalytic Subunit, Chain A, domain 1"/>
    <property type="match status" value="1"/>
</dbReference>
<keyword evidence="6 10" id="KW-0804">Transcription</keyword>
<dbReference type="SUPFAM" id="SSF54277">
    <property type="entry name" value="CAD &amp; PB1 domains"/>
    <property type="match status" value="1"/>
</dbReference>
<gene>
    <name evidence="12" type="ORF">AYBTSS11_LOCUS11996</name>
</gene>
<keyword evidence="8 10" id="KW-0927">Auxin signaling pathway</keyword>
<evidence type="ECO:0000256" key="9">
    <source>
        <dbReference type="ARBA" id="ARBA00025283"/>
    </source>
</evidence>
<keyword evidence="7 10" id="KW-0539">Nucleus</keyword>
<dbReference type="EMBL" id="OY731400">
    <property type="protein sequence ID" value="CAJ1944602.1"/>
    <property type="molecule type" value="Genomic_DNA"/>
</dbReference>
<evidence type="ECO:0000256" key="2">
    <source>
        <dbReference type="ARBA" id="ARBA00006728"/>
    </source>
</evidence>
<evidence type="ECO:0000259" key="11">
    <source>
        <dbReference type="PROSITE" id="PS51745"/>
    </source>
</evidence>
<dbReference type="InterPro" id="IPR003311">
    <property type="entry name" value="AUX_IAA"/>
</dbReference>
<dbReference type="PROSITE" id="PS51745">
    <property type="entry name" value="PB1"/>
    <property type="match status" value="1"/>
</dbReference>
<dbReference type="GO" id="GO:0005634">
    <property type="term" value="C:nucleus"/>
    <property type="evidence" value="ECO:0007669"/>
    <property type="project" value="UniProtKB-SubCell"/>
</dbReference>
<accession>A0AA86SMN6</accession>
<organism evidence="12 13">
    <name type="scientific">Sphenostylis stenocarpa</name>
    <dbReference type="NCBI Taxonomy" id="92480"/>
    <lineage>
        <taxon>Eukaryota</taxon>
        <taxon>Viridiplantae</taxon>
        <taxon>Streptophyta</taxon>
        <taxon>Embryophyta</taxon>
        <taxon>Tracheophyta</taxon>
        <taxon>Spermatophyta</taxon>
        <taxon>Magnoliopsida</taxon>
        <taxon>eudicotyledons</taxon>
        <taxon>Gunneridae</taxon>
        <taxon>Pentapetalae</taxon>
        <taxon>rosids</taxon>
        <taxon>fabids</taxon>
        <taxon>Fabales</taxon>
        <taxon>Fabaceae</taxon>
        <taxon>Papilionoideae</taxon>
        <taxon>50 kb inversion clade</taxon>
        <taxon>NPAAA clade</taxon>
        <taxon>indigoferoid/millettioid clade</taxon>
        <taxon>Phaseoleae</taxon>
        <taxon>Sphenostylis</taxon>
    </lineage>
</organism>
<dbReference type="GO" id="GO:0009734">
    <property type="term" value="P:auxin-activated signaling pathway"/>
    <property type="evidence" value="ECO:0007669"/>
    <property type="project" value="UniProtKB-UniRule"/>
</dbReference>
<evidence type="ECO:0000256" key="8">
    <source>
        <dbReference type="ARBA" id="ARBA00023294"/>
    </source>
</evidence>
<evidence type="ECO:0000313" key="12">
    <source>
        <dbReference type="EMBL" id="CAJ1944602.1"/>
    </source>
</evidence>
<evidence type="ECO:0000313" key="13">
    <source>
        <dbReference type="Proteomes" id="UP001189624"/>
    </source>
</evidence>
<dbReference type="Gramene" id="rna-AYBTSS11_LOCUS11996">
    <property type="protein sequence ID" value="CAJ1944602.1"/>
    <property type="gene ID" value="gene-AYBTSS11_LOCUS11996"/>
</dbReference>
<evidence type="ECO:0000256" key="1">
    <source>
        <dbReference type="ARBA" id="ARBA00004123"/>
    </source>
</evidence>
<name>A0AA86SMN6_9FABA</name>
<dbReference type="AlphaFoldDB" id="A0AA86SMN6"/>
<comment type="similarity">
    <text evidence="2 10">Belongs to the Aux/IAA family.</text>
</comment>
<comment type="subcellular location">
    <subcellularLocation>
        <location evidence="1 10">Nucleus</location>
    </subcellularLocation>
</comment>
<dbReference type="InterPro" id="IPR053793">
    <property type="entry name" value="PB1-like"/>
</dbReference>
<evidence type="ECO:0000256" key="3">
    <source>
        <dbReference type="ARBA" id="ARBA00011726"/>
    </source>
</evidence>
<dbReference type="PANTHER" id="PTHR31734:SF38">
    <property type="entry name" value="AUXIN-RESPONSIVE PROTEIN IAA29"/>
    <property type="match status" value="1"/>
</dbReference>
<comment type="subunit">
    <text evidence="3 10">Homodimers and heterodimers.</text>
</comment>
<reference evidence="12" key="1">
    <citation type="submission" date="2023-10" db="EMBL/GenBank/DDBJ databases">
        <authorList>
            <person name="Domelevo Entfellner J.-B."/>
        </authorList>
    </citation>
    <scope>NUCLEOTIDE SEQUENCE</scope>
</reference>
<evidence type="ECO:0000256" key="5">
    <source>
        <dbReference type="ARBA" id="ARBA00023015"/>
    </source>
</evidence>
<dbReference type="InterPro" id="IPR033389">
    <property type="entry name" value="AUX/IAA_dom"/>
</dbReference>
<evidence type="ECO:0000256" key="6">
    <source>
        <dbReference type="ARBA" id="ARBA00023163"/>
    </source>
</evidence>
<keyword evidence="4 10" id="KW-0678">Repressor</keyword>
<evidence type="ECO:0000256" key="4">
    <source>
        <dbReference type="ARBA" id="ARBA00022491"/>
    </source>
</evidence>
<evidence type="ECO:0000256" key="7">
    <source>
        <dbReference type="ARBA" id="ARBA00023242"/>
    </source>
</evidence>
<proteinExistence type="inferred from homology"/>
<comment type="function">
    <text evidence="9">Aux/IAA proteins are short-lived transcriptional factors that function as repressors of early auxin response genes at low auxin concentrations. Repression is thought to result from the interaction with auxin response factors (ARFs), proteins that bind to the auxin-responsive promoter element (AuxRE). Formation of heterodimers with ARF proteins may alter their ability to modulate early auxin response genes expression.</text>
</comment>
<dbReference type="Pfam" id="PF02309">
    <property type="entry name" value="AUX_IAA"/>
    <property type="match status" value="2"/>
</dbReference>